<dbReference type="RefSeq" id="WP_003135201.1">
    <property type="nucleotide sequence ID" value="NZ_AMQS01000009.1"/>
</dbReference>
<dbReference type="CDD" id="cd18803">
    <property type="entry name" value="SF2_C_secA"/>
    <property type="match status" value="1"/>
</dbReference>
<keyword evidence="16" id="KW-0347">Helicase</keyword>
<dbReference type="SUPFAM" id="SSF81886">
    <property type="entry name" value="Helical scaffold and wing domains of SecA"/>
    <property type="match status" value="1"/>
</dbReference>
<keyword evidence="9 12" id="KW-1278">Translocase</keyword>
<evidence type="ECO:0000259" key="14">
    <source>
        <dbReference type="PROSITE" id="PS51194"/>
    </source>
</evidence>
<accession>K2QEE1</accession>
<dbReference type="PANTHER" id="PTHR30612">
    <property type="entry name" value="SECA INNER MEMBRANE COMPONENT OF SEC PROTEIN SECRETION SYSTEM"/>
    <property type="match status" value="1"/>
</dbReference>
<dbReference type="Proteomes" id="UP000006787">
    <property type="component" value="Unassembled WGS sequence"/>
</dbReference>
<evidence type="ECO:0000313" key="17">
    <source>
        <dbReference type="Proteomes" id="UP000006787"/>
    </source>
</evidence>
<dbReference type="Gene3D" id="3.90.1440.10">
    <property type="entry name" value="SecA, preprotein cross-linking domain"/>
    <property type="match status" value="1"/>
</dbReference>
<proteinExistence type="inferred from homology"/>
<evidence type="ECO:0000256" key="11">
    <source>
        <dbReference type="ARBA" id="ARBA00023136"/>
    </source>
</evidence>
<dbReference type="CDD" id="cd17928">
    <property type="entry name" value="DEXDc_SecA"/>
    <property type="match status" value="1"/>
</dbReference>
<dbReference type="GO" id="GO:0043952">
    <property type="term" value="P:protein transport by the Sec complex"/>
    <property type="evidence" value="ECO:0007669"/>
    <property type="project" value="TreeGrafter"/>
</dbReference>
<comment type="subcellular location">
    <subcellularLocation>
        <location evidence="12">Cell membrane</location>
        <topology evidence="12">Peripheral membrane protein</topology>
        <orientation evidence="12">Cytoplasmic side</orientation>
    </subcellularLocation>
    <subcellularLocation>
        <location evidence="12">Cytoplasm</location>
    </subcellularLocation>
    <subcellularLocation>
        <location evidence="1">Membrane</location>
        <topology evidence="1">Peripheral membrane protein</topology>
    </subcellularLocation>
    <text evidence="12">Distribution is 50-50.</text>
</comment>
<keyword evidence="5 12" id="KW-0963">Cytoplasm</keyword>
<evidence type="ECO:0000256" key="10">
    <source>
        <dbReference type="ARBA" id="ARBA00023010"/>
    </source>
</evidence>
<dbReference type="InterPro" id="IPR014018">
    <property type="entry name" value="SecA_motor_DEAD"/>
</dbReference>
<dbReference type="PROSITE" id="PS51196">
    <property type="entry name" value="SECA_MOTOR_DEAD"/>
    <property type="match status" value="1"/>
</dbReference>
<comment type="catalytic activity">
    <reaction evidence="12">
        <text>ATP + H2O + cellular proteinSide 1 = ADP + phosphate + cellular proteinSide 2.</text>
        <dbReference type="EC" id="7.4.2.8"/>
    </reaction>
</comment>
<dbReference type="NCBIfam" id="NF006630">
    <property type="entry name" value="PRK09200.1"/>
    <property type="match status" value="1"/>
</dbReference>
<keyword evidence="8 12" id="KW-0653">Protein transport</keyword>
<feature type="binding site" evidence="12">
    <location>
        <position position="481"/>
    </location>
    <ligand>
        <name>ATP</name>
        <dbReference type="ChEBI" id="CHEBI:30616"/>
    </ligand>
</feature>
<dbReference type="AlphaFoldDB" id="K2QEE1"/>
<dbReference type="GO" id="GO:0004386">
    <property type="term" value="F:helicase activity"/>
    <property type="evidence" value="ECO:0007669"/>
    <property type="project" value="UniProtKB-KW"/>
</dbReference>
<dbReference type="Pfam" id="PF07517">
    <property type="entry name" value="SecA_DEAD"/>
    <property type="match status" value="1"/>
</dbReference>
<feature type="domain" description="Helicase ATP-binding" evidence="13">
    <location>
        <begin position="71"/>
        <end position="234"/>
    </location>
</feature>
<dbReference type="Pfam" id="PF21090">
    <property type="entry name" value="P-loop_SecA"/>
    <property type="match status" value="2"/>
</dbReference>
<comment type="similarity">
    <text evidence="2 12">Belongs to the SecA family.</text>
</comment>
<keyword evidence="7 12" id="KW-0067">ATP-binding</keyword>
<dbReference type="EC" id="7.4.2.8" evidence="12"/>
<dbReference type="Gene3D" id="1.10.3060.10">
    <property type="entry name" value="Helical scaffold and wing domains of SecA"/>
    <property type="match status" value="1"/>
</dbReference>
<dbReference type="PROSITE" id="PS51194">
    <property type="entry name" value="HELICASE_CTER"/>
    <property type="match status" value="1"/>
</dbReference>
<keyword evidence="11 12" id="KW-0472">Membrane</keyword>
<dbReference type="GO" id="GO:0005886">
    <property type="term" value="C:plasma membrane"/>
    <property type="evidence" value="ECO:0007669"/>
    <property type="project" value="UniProtKB-SubCell"/>
</dbReference>
<dbReference type="GO" id="GO:0031522">
    <property type="term" value="C:cell envelope Sec protein transport complex"/>
    <property type="evidence" value="ECO:0007669"/>
    <property type="project" value="TreeGrafter"/>
</dbReference>
<comment type="function">
    <text evidence="12">Part of the Sec protein translocase complex. Interacts with the SecYEG preprotein conducting channel. Has a central role in coupling the hydrolysis of ATP to the transfer of proteins into and across the cell membrane, serving as an ATP-driven molecular motor driving the stepwise translocation of polypeptide chains across the membrane.</text>
</comment>
<gene>
    <name evidence="12" type="primary">secA</name>
    <name evidence="16" type="ORF">C426_0835</name>
</gene>
<dbReference type="PATRIC" id="fig|1231377.3.peg.838"/>
<evidence type="ECO:0000256" key="9">
    <source>
        <dbReference type="ARBA" id="ARBA00022967"/>
    </source>
</evidence>
<dbReference type="Gene3D" id="3.40.50.300">
    <property type="entry name" value="P-loop containing nucleotide triphosphate hydrolases"/>
    <property type="match status" value="2"/>
</dbReference>
<keyword evidence="16" id="KW-0378">Hydrolase</keyword>
<dbReference type="EMBL" id="AMQS01000009">
    <property type="protein sequence ID" value="EKF51787.1"/>
    <property type="molecule type" value="Genomic_DNA"/>
</dbReference>
<dbReference type="GO" id="GO:0017038">
    <property type="term" value="P:protein import"/>
    <property type="evidence" value="ECO:0007669"/>
    <property type="project" value="InterPro"/>
</dbReference>
<dbReference type="InterPro" id="IPR036266">
    <property type="entry name" value="SecA_Wing/Scaffold_sf"/>
</dbReference>
<dbReference type="InterPro" id="IPR011116">
    <property type="entry name" value="SecA_Wing/Scaffold"/>
</dbReference>
<dbReference type="SUPFAM" id="SSF52540">
    <property type="entry name" value="P-loop containing nucleoside triphosphate hydrolases"/>
    <property type="match status" value="2"/>
</dbReference>
<dbReference type="InterPro" id="IPR014001">
    <property type="entry name" value="Helicase_ATP-bd"/>
</dbReference>
<dbReference type="PROSITE" id="PS51192">
    <property type="entry name" value="HELICASE_ATP_BIND_1"/>
    <property type="match status" value="1"/>
</dbReference>
<evidence type="ECO:0000256" key="3">
    <source>
        <dbReference type="ARBA" id="ARBA00022448"/>
    </source>
</evidence>
<dbReference type="InterPro" id="IPR011115">
    <property type="entry name" value="SecA_DEAD"/>
</dbReference>
<comment type="caution">
    <text evidence="16">The sequence shown here is derived from an EMBL/GenBank/DDBJ whole genome shotgun (WGS) entry which is preliminary data.</text>
</comment>
<evidence type="ECO:0000259" key="15">
    <source>
        <dbReference type="PROSITE" id="PS51196"/>
    </source>
</evidence>
<feature type="binding site" evidence="12">
    <location>
        <position position="69"/>
    </location>
    <ligand>
        <name>ATP</name>
        <dbReference type="ChEBI" id="CHEBI:30616"/>
    </ligand>
</feature>
<dbReference type="InterPro" id="IPR000185">
    <property type="entry name" value="SecA"/>
</dbReference>
<evidence type="ECO:0000256" key="5">
    <source>
        <dbReference type="ARBA" id="ARBA00022490"/>
    </source>
</evidence>
<sequence>MHYKKILKKINGQKESFKQKSDEELQTEVFLLKKEIRLGTHEEKILIKAFALVREADYRVIGLFPTDEQVLGALVLYDGKIAEMKTGEGKSLVATMPLFLKTLYLKQAFLITTNDYLAQRDYERIGPVLKWLGLTVVAGVNDPEEKEFNHAKRKTIYAADIVYTSSSTLGFDYLINGLAAREEERFMPDFRYALLDEVDEILLDSAQTPLIISGNPKVQSNYFELADQLISTLEENIHYKLDEERKNVWLTEQGIVNAKDYLALQELLDDKYFAIYQHLILALKAHKIYKKERDYLVENDKVKLLDRKDGRILEGTNLQNGLHQAIQAKEGVELTPETQTLSSITYQNLFRQFNQLAGMSGTAKVAEEEFIATYNLSVKKIKTHKKAIRKDHKPMQYVTFNAKVEAVLSKIKSLYLLERPILVITGSVASSELFSMHLLNLGIPHNILNAKSGVKEARIIQEAGKKGAVTISTTMAGRGTDIKIDPEAISLGGLAVVLTERMLNQRIELQAKGRAGRQGEPGETYAFESLEDDVIRYFSKEAVQAYYNRKKNSVKPIKRRRIKKVFNNAQKLSEDKAYSERINALQFDEVLKLQKQAVDKSRKQVMTLETSKEALALFYEKSEIAITQFIEEKGYEKKILQRYILDNIDYNFKYKNFTEEIKTNEEAKEFILNCLKNNLEVKQKLLNDEQGFLQYLKLSILKSIDVSWSHQVNLLNQLRFAVQPRTVAQKKAIIEYEKEAQRSFNDSKNKLTALVLRNVALSMFEIKKGELIVTFP</sequence>
<dbReference type="PANTHER" id="PTHR30612:SF0">
    <property type="entry name" value="CHLOROPLAST PROTEIN-TRANSPORTING ATPASE"/>
    <property type="match status" value="1"/>
</dbReference>
<keyword evidence="10 12" id="KW-0811">Translocation</keyword>
<protein>
    <recommendedName>
        <fullName evidence="12">Protein translocase subunit SecA</fullName>
        <ecNumber evidence="12">7.4.2.8</ecNumber>
    </recommendedName>
</protein>
<evidence type="ECO:0000256" key="4">
    <source>
        <dbReference type="ARBA" id="ARBA00022475"/>
    </source>
</evidence>
<dbReference type="InterPro" id="IPR001650">
    <property type="entry name" value="Helicase_C-like"/>
</dbReference>
<dbReference type="InterPro" id="IPR011130">
    <property type="entry name" value="SecA_preprotein_X-link_dom"/>
</dbReference>
<evidence type="ECO:0000256" key="8">
    <source>
        <dbReference type="ARBA" id="ARBA00022927"/>
    </source>
</evidence>
<name>K2QEE1_9LACT</name>
<dbReference type="GO" id="GO:0005829">
    <property type="term" value="C:cytosol"/>
    <property type="evidence" value="ECO:0007669"/>
    <property type="project" value="TreeGrafter"/>
</dbReference>
<keyword evidence="4 12" id="KW-1003">Cell membrane</keyword>
<dbReference type="InterPro" id="IPR036670">
    <property type="entry name" value="SecA_X-link_sf"/>
</dbReference>
<dbReference type="Pfam" id="PF01043">
    <property type="entry name" value="SecA_PP_bind"/>
    <property type="match status" value="1"/>
</dbReference>
<dbReference type="SMART" id="SM00957">
    <property type="entry name" value="SecA_DEAD"/>
    <property type="match status" value="1"/>
</dbReference>
<evidence type="ECO:0000313" key="16">
    <source>
        <dbReference type="EMBL" id="EKF51787.1"/>
    </source>
</evidence>
<dbReference type="GO" id="GO:0006605">
    <property type="term" value="P:protein targeting"/>
    <property type="evidence" value="ECO:0007669"/>
    <property type="project" value="UniProtKB-UniRule"/>
</dbReference>
<organism evidence="16 17">
    <name type="scientific">Lactococcus garvieae DCC43</name>
    <dbReference type="NCBI Taxonomy" id="1231377"/>
    <lineage>
        <taxon>Bacteria</taxon>
        <taxon>Bacillati</taxon>
        <taxon>Bacillota</taxon>
        <taxon>Bacilli</taxon>
        <taxon>Lactobacillales</taxon>
        <taxon>Streptococcaceae</taxon>
        <taxon>Lactococcus</taxon>
    </lineage>
</organism>
<dbReference type="Pfam" id="PF07516">
    <property type="entry name" value="SecA_SW"/>
    <property type="match status" value="1"/>
</dbReference>
<evidence type="ECO:0000256" key="6">
    <source>
        <dbReference type="ARBA" id="ARBA00022741"/>
    </source>
</evidence>
<dbReference type="eggNOG" id="COG0653">
    <property type="taxonomic scope" value="Bacteria"/>
</dbReference>
<dbReference type="HAMAP" id="MF_01382">
    <property type="entry name" value="SecA"/>
    <property type="match status" value="1"/>
</dbReference>
<dbReference type="GO" id="GO:0005524">
    <property type="term" value="F:ATP binding"/>
    <property type="evidence" value="ECO:0007669"/>
    <property type="project" value="UniProtKB-UniRule"/>
</dbReference>
<evidence type="ECO:0000256" key="1">
    <source>
        <dbReference type="ARBA" id="ARBA00004170"/>
    </source>
</evidence>
<feature type="binding site" evidence="12">
    <location>
        <begin position="87"/>
        <end position="91"/>
    </location>
    <ligand>
        <name>ATP</name>
        <dbReference type="ChEBI" id="CHEBI:30616"/>
    </ligand>
</feature>
<comment type="subunit">
    <text evidence="12">Monomer and homodimer. Part of the essential Sec protein translocation apparatus which comprises SecA, SecYEG and auxiliary proteins SecDF. Other proteins may also be involved.</text>
</comment>
<dbReference type="GO" id="GO:0008564">
    <property type="term" value="F:protein-exporting ATPase activity"/>
    <property type="evidence" value="ECO:0007669"/>
    <property type="project" value="UniProtKB-EC"/>
</dbReference>
<evidence type="ECO:0000256" key="2">
    <source>
        <dbReference type="ARBA" id="ARBA00007650"/>
    </source>
</evidence>
<dbReference type="GO" id="GO:0065002">
    <property type="term" value="P:intracellular protein transmembrane transport"/>
    <property type="evidence" value="ECO:0007669"/>
    <property type="project" value="UniProtKB-UniRule"/>
</dbReference>
<dbReference type="PRINTS" id="PR00906">
    <property type="entry name" value="SECA"/>
</dbReference>
<keyword evidence="3 12" id="KW-0813">Transport</keyword>
<dbReference type="InterPro" id="IPR044722">
    <property type="entry name" value="SecA_SF2_C"/>
</dbReference>
<feature type="domain" description="SecA family profile" evidence="15">
    <location>
        <begin position="1"/>
        <end position="559"/>
    </location>
</feature>
<reference evidence="16 17" key="1">
    <citation type="journal article" date="2012" name="J. Bacteriol.">
        <title>Genome Sequence of the Bacteriocin-Producing Strain Lactococcus garvieae DCC43.</title>
        <authorList>
            <person name="Gabrielsen C."/>
            <person name="Brede D.A."/>
            <person name="Hernandez P.E."/>
            <person name="Nes I.F."/>
            <person name="Diep D.B."/>
        </authorList>
    </citation>
    <scope>NUCLEOTIDE SEQUENCE [LARGE SCALE GENOMIC DNA]</scope>
    <source>
        <strain evidence="16 17">DCC43</strain>
    </source>
</reference>
<keyword evidence="6 12" id="KW-0547">Nucleotide-binding</keyword>
<dbReference type="InterPro" id="IPR027417">
    <property type="entry name" value="P-loop_NTPase"/>
</dbReference>
<feature type="domain" description="Helicase C-terminal" evidence="14">
    <location>
        <begin position="410"/>
        <end position="562"/>
    </location>
</feature>
<dbReference type="SUPFAM" id="SSF81767">
    <property type="entry name" value="Pre-protein crosslinking domain of SecA"/>
    <property type="match status" value="1"/>
</dbReference>
<dbReference type="SMART" id="SM00958">
    <property type="entry name" value="SecA_PP_bind"/>
    <property type="match status" value="1"/>
</dbReference>
<evidence type="ECO:0000256" key="7">
    <source>
        <dbReference type="ARBA" id="ARBA00022840"/>
    </source>
</evidence>
<evidence type="ECO:0000259" key="13">
    <source>
        <dbReference type="PROSITE" id="PS51192"/>
    </source>
</evidence>
<evidence type="ECO:0000256" key="12">
    <source>
        <dbReference type="HAMAP-Rule" id="MF_01382"/>
    </source>
</evidence>
<dbReference type="FunFam" id="3.40.50.300:FF:000429">
    <property type="entry name" value="Preprotein translocase subunit SecA"/>
    <property type="match status" value="1"/>
</dbReference>